<dbReference type="GO" id="GO:0016887">
    <property type="term" value="F:ATP hydrolysis activity"/>
    <property type="evidence" value="ECO:0007669"/>
    <property type="project" value="InterPro"/>
</dbReference>
<comment type="caution">
    <text evidence="2">The sequence shown here is derived from an EMBL/GenBank/DDBJ whole genome shotgun (WGS) entry which is preliminary data.</text>
</comment>
<dbReference type="InterPro" id="IPR027417">
    <property type="entry name" value="P-loop_NTPase"/>
</dbReference>
<evidence type="ECO:0000259" key="1">
    <source>
        <dbReference type="SMART" id="SM00382"/>
    </source>
</evidence>
<dbReference type="InterPro" id="IPR003593">
    <property type="entry name" value="AAA+_ATPase"/>
</dbReference>
<dbReference type="Gene3D" id="3.40.50.300">
    <property type="entry name" value="P-loop containing nucleotide triphosphate hydrolases"/>
    <property type="match status" value="1"/>
</dbReference>
<proteinExistence type="predicted"/>
<accession>A0A2W4REK3</accession>
<name>A0A2W4REK3_9GAMM</name>
<reference evidence="2 3" key="1">
    <citation type="journal article" date="2018" name="Aquat. Microb. Ecol.">
        <title>Gammaproteobacterial methanotrophs dominate.</title>
        <authorList>
            <person name="Rissanen A.J."/>
            <person name="Saarenheimo J."/>
            <person name="Tiirola M."/>
            <person name="Peura S."/>
            <person name="Aalto S.L."/>
            <person name="Karvinen A."/>
            <person name="Nykanen H."/>
        </authorList>
    </citation>
    <scope>NUCLEOTIDE SEQUENCE [LARGE SCALE GENOMIC DNA]</scope>
    <source>
        <strain evidence="2">AMbin10</strain>
    </source>
</reference>
<evidence type="ECO:0000313" key="3">
    <source>
        <dbReference type="Proteomes" id="UP000249396"/>
    </source>
</evidence>
<protein>
    <submittedName>
        <fullName evidence="2">AAA family ATPase</fullName>
    </submittedName>
</protein>
<dbReference type="PANTHER" id="PTHR42759:SF1">
    <property type="entry name" value="MAGNESIUM-CHELATASE SUBUNIT CHLD"/>
    <property type="match status" value="1"/>
</dbReference>
<dbReference type="Proteomes" id="UP000249396">
    <property type="component" value="Unassembled WGS sequence"/>
</dbReference>
<dbReference type="PANTHER" id="PTHR42759">
    <property type="entry name" value="MOXR FAMILY PROTEIN"/>
    <property type="match status" value="1"/>
</dbReference>
<organism evidence="2 3">
    <name type="scientific">Candidatus Methylumidiphilus alinenensis</name>
    <dbReference type="NCBI Taxonomy" id="2202197"/>
    <lineage>
        <taxon>Bacteria</taxon>
        <taxon>Pseudomonadati</taxon>
        <taxon>Pseudomonadota</taxon>
        <taxon>Gammaproteobacteria</taxon>
        <taxon>Methylococcales</taxon>
        <taxon>Candidatus Methylumidiphilus</taxon>
    </lineage>
</organism>
<dbReference type="AlphaFoldDB" id="A0A2W4REK3"/>
<dbReference type="Pfam" id="PF07728">
    <property type="entry name" value="AAA_5"/>
    <property type="match status" value="1"/>
</dbReference>
<dbReference type="InterPro" id="IPR011704">
    <property type="entry name" value="ATPase_dyneun-rel_AAA"/>
</dbReference>
<dbReference type="SUPFAM" id="SSF52540">
    <property type="entry name" value="P-loop containing nucleoside triphosphate hydrolases"/>
    <property type="match status" value="1"/>
</dbReference>
<evidence type="ECO:0000313" key="2">
    <source>
        <dbReference type="EMBL" id="PZN81643.1"/>
    </source>
</evidence>
<dbReference type="GO" id="GO:0005524">
    <property type="term" value="F:ATP binding"/>
    <property type="evidence" value="ECO:0007669"/>
    <property type="project" value="InterPro"/>
</dbReference>
<feature type="domain" description="AAA+ ATPase" evidence="1">
    <location>
        <begin position="41"/>
        <end position="236"/>
    </location>
</feature>
<sequence>MKFLTAQHGDTVVLAASPTVPEPVHVWDRREIAAINAALAAKRPLLVRGEPGIGKSQLARAAAKSLGRTFVPCVVDSRTESRDLLWHYDAVARLADAQLMGALRCADDKGEGTESAKTQLAVRNYLQPRPLWWAFDWLNALAQAIKVGQKPPLQADGGDPSNGCLVLIDEIDKAESDVPNGLLEALGSGSFAPPDMEKPVEAKGEPPLVIITTNEERALPDAFIRRCLVLHLRLPEQRDELIAHLMARALAHFPQAHYPQATDALLQSAAELLVQDRETARREHWLPLPGQAEYLDFVRAVLGLDDEEGLAAGYDAATLLEQVSGFVLAKHPDAFKRRPEPGK</sequence>
<dbReference type="EMBL" id="QJPH01000261">
    <property type="protein sequence ID" value="PZN81643.1"/>
    <property type="molecule type" value="Genomic_DNA"/>
</dbReference>
<dbReference type="PRINTS" id="PR00830">
    <property type="entry name" value="ENDOLAPTASE"/>
</dbReference>
<dbReference type="SMART" id="SM00382">
    <property type="entry name" value="AAA"/>
    <property type="match status" value="1"/>
</dbReference>
<gene>
    <name evidence="2" type="ORF">DM484_08045</name>
</gene>
<dbReference type="InterPro" id="IPR050764">
    <property type="entry name" value="CbbQ/NirQ/NorQ/GpvN"/>
</dbReference>